<reference evidence="3" key="1">
    <citation type="submission" date="2018-05" db="EMBL/GenBank/DDBJ databases">
        <authorList>
            <person name="Lanie J.A."/>
            <person name="Ng W.-L."/>
            <person name="Kazmierczak K.M."/>
            <person name="Andrzejewski T.M."/>
            <person name="Davidsen T.M."/>
            <person name="Wayne K.J."/>
            <person name="Tettelin H."/>
            <person name="Glass J.I."/>
            <person name="Rusch D."/>
            <person name="Podicherti R."/>
            <person name="Tsui H.-C.T."/>
            <person name="Winkler M.E."/>
        </authorList>
    </citation>
    <scope>NUCLEOTIDE SEQUENCE</scope>
</reference>
<dbReference type="PROSITE" id="PS51371">
    <property type="entry name" value="CBS"/>
    <property type="match status" value="2"/>
</dbReference>
<feature type="domain" description="CBS" evidence="2">
    <location>
        <begin position="119"/>
        <end position="177"/>
    </location>
</feature>
<organism evidence="3">
    <name type="scientific">marine metagenome</name>
    <dbReference type="NCBI Taxonomy" id="408172"/>
    <lineage>
        <taxon>unclassified sequences</taxon>
        <taxon>metagenomes</taxon>
        <taxon>ecological metagenomes</taxon>
    </lineage>
</organism>
<dbReference type="AlphaFoldDB" id="A0A381R0E3"/>
<dbReference type="EMBL" id="UINC01001624">
    <property type="protein sequence ID" value="SUZ85175.1"/>
    <property type="molecule type" value="Genomic_DNA"/>
</dbReference>
<dbReference type="PANTHER" id="PTHR43080">
    <property type="entry name" value="CBS DOMAIN-CONTAINING PROTEIN CBSX3, MITOCHONDRIAL"/>
    <property type="match status" value="1"/>
</dbReference>
<feature type="domain" description="CBS" evidence="2">
    <location>
        <begin position="50"/>
        <end position="110"/>
    </location>
</feature>
<accession>A0A381R0E3</accession>
<dbReference type="SUPFAM" id="SSF54631">
    <property type="entry name" value="CBS-domain pair"/>
    <property type="match status" value="1"/>
</dbReference>
<keyword evidence="1" id="KW-0129">CBS domain</keyword>
<dbReference type="InterPro" id="IPR046342">
    <property type="entry name" value="CBS_dom_sf"/>
</dbReference>
<evidence type="ECO:0000256" key="1">
    <source>
        <dbReference type="ARBA" id="ARBA00023122"/>
    </source>
</evidence>
<evidence type="ECO:0000313" key="3">
    <source>
        <dbReference type="EMBL" id="SUZ85175.1"/>
    </source>
</evidence>
<proteinExistence type="predicted"/>
<dbReference type="Gene3D" id="3.10.580.10">
    <property type="entry name" value="CBS-domain"/>
    <property type="match status" value="1"/>
</dbReference>
<dbReference type="Pfam" id="PF00571">
    <property type="entry name" value="CBS"/>
    <property type="match status" value="2"/>
</dbReference>
<gene>
    <name evidence="3" type="ORF">METZ01_LOCUS38029</name>
</gene>
<protein>
    <recommendedName>
        <fullName evidence="2">CBS domain-containing protein</fullName>
    </recommendedName>
</protein>
<evidence type="ECO:0000259" key="2">
    <source>
        <dbReference type="PROSITE" id="PS51371"/>
    </source>
</evidence>
<sequence>MFFNFAAAIFIIMYWNQHLESDDEDQWLAGMESAEDELEIKEAVRVQDPISTLELSKPLTVEEGTNLHHALDVLQKKRQNCILVVKNDVLHGILTERDILLKVTGKGYDLDLVTVDEFMTPDPEYLTPENPLAYALNKMHIGGFRHVPIVNDDRVPVGLIGITDIISTIADYFSREIINLPPLDRQVDSDQPEGG</sequence>
<dbReference type="SMART" id="SM00116">
    <property type="entry name" value="CBS"/>
    <property type="match status" value="2"/>
</dbReference>
<dbReference type="InterPro" id="IPR051257">
    <property type="entry name" value="Diverse_CBS-Domain"/>
</dbReference>
<dbReference type="InterPro" id="IPR000644">
    <property type="entry name" value="CBS_dom"/>
</dbReference>
<name>A0A381R0E3_9ZZZZ</name>
<dbReference type="PANTHER" id="PTHR43080:SF2">
    <property type="entry name" value="CBS DOMAIN-CONTAINING PROTEIN"/>
    <property type="match status" value="1"/>
</dbReference>